<proteinExistence type="predicted"/>
<keyword evidence="2" id="KW-1185">Reference proteome</keyword>
<dbReference type="EMBL" id="CAJGYO010000009">
    <property type="protein sequence ID" value="CAD6252767.1"/>
    <property type="molecule type" value="Genomic_DNA"/>
</dbReference>
<dbReference type="AlphaFoldDB" id="A0A811Q1H4"/>
<protein>
    <submittedName>
        <fullName evidence="1">Uncharacterized protein</fullName>
    </submittedName>
</protein>
<evidence type="ECO:0000313" key="2">
    <source>
        <dbReference type="Proteomes" id="UP000604825"/>
    </source>
</evidence>
<name>A0A811Q1H4_9POAL</name>
<evidence type="ECO:0000313" key="1">
    <source>
        <dbReference type="EMBL" id="CAD6252767.1"/>
    </source>
</evidence>
<sequence>MASLLAGKPECEWSMVYNSIGLDTGGLCITRIQHVDSCEEERIRSLWLRSKGSCAPFVLDLFSLYIYLIDAAVALASTSTNWGRHRRVQAAALVCRQDPSEMSLCQSAIF</sequence>
<reference evidence="1" key="1">
    <citation type="submission" date="2020-10" db="EMBL/GenBank/DDBJ databases">
        <authorList>
            <person name="Han B."/>
            <person name="Lu T."/>
            <person name="Zhao Q."/>
            <person name="Huang X."/>
            <person name="Zhao Y."/>
        </authorList>
    </citation>
    <scope>NUCLEOTIDE SEQUENCE</scope>
</reference>
<comment type="caution">
    <text evidence="1">The sequence shown here is derived from an EMBL/GenBank/DDBJ whole genome shotgun (WGS) entry which is preliminary data.</text>
</comment>
<dbReference type="Proteomes" id="UP000604825">
    <property type="component" value="Unassembled WGS sequence"/>
</dbReference>
<accession>A0A811Q1H4</accession>
<gene>
    <name evidence="1" type="ORF">NCGR_LOCUS36414</name>
</gene>
<organism evidence="1 2">
    <name type="scientific">Miscanthus lutarioriparius</name>
    <dbReference type="NCBI Taxonomy" id="422564"/>
    <lineage>
        <taxon>Eukaryota</taxon>
        <taxon>Viridiplantae</taxon>
        <taxon>Streptophyta</taxon>
        <taxon>Embryophyta</taxon>
        <taxon>Tracheophyta</taxon>
        <taxon>Spermatophyta</taxon>
        <taxon>Magnoliopsida</taxon>
        <taxon>Liliopsida</taxon>
        <taxon>Poales</taxon>
        <taxon>Poaceae</taxon>
        <taxon>PACMAD clade</taxon>
        <taxon>Panicoideae</taxon>
        <taxon>Andropogonodae</taxon>
        <taxon>Andropogoneae</taxon>
        <taxon>Saccharinae</taxon>
        <taxon>Miscanthus</taxon>
    </lineage>
</organism>